<evidence type="ECO:0000313" key="1">
    <source>
        <dbReference type="EMBL" id="MBM7415687.1"/>
    </source>
</evidence>
<accession>A0ABS2KUT1</accession>
<dbReference type="Proteomes" id="UP000703038">
    <property type="component" value="Unassembled WGS sequence"/>
</dbReference>
<reference evidence="1 2" key="1">
    <citation type="submission" date="2021-01" db="EMBL/GenBank/DDBJ databases">
        <title>Genomics of switchgrass bacterial isolates.</title>
        <authorList>
            <person name="Shade A."/>
        </authorList>
    </citation>
    <scope>NUCLEOTIDE SEQUENCE [LARGE SCALE GENOMIC DNA]</scope>
    <source>
        <strain evidence="1 2">PvP111</strain>
    </source>
</reference>
<gene>
    <name evidence="1" type="ORF">JOE42_002420</name>
</gene>
<dbReference type="EMBL" id="JAFBBK010000001">
    <property type="protein sequence ID" value="MBM7415687.1"/>
    <property type="molecule type" value="Genomic_DNA"/>
</dbReference>
<evidence type="ECO:0000313" key="2">
    <source>
        <dbReference type="Proteomes" id="UP000703038"/>
    </source>
</evidence>
<name>A0ABS2KUT1_9NOCA</name>
<evidence type="ECO:0008006" key="3">
    <source>
        <dbReference type="Google" id="ProtNLM"/>
    </source>
</evidence>
<comment type="caution">
    <text evidence="1">The sequence shown here is derived from an EMBL/GenBank/DDBJ whole genome shotgun (WGS) entry which is preliminary data.</text>
</comment>
<proteinExistence type="predicted"/>
<keyword evidence="2" id="KW-1185">Reference proteome</keyword>
<organism evidence="1 2">
    <name type="scientific">Rhodococcoides corynebacterioides</name>
    <dbReference type="NCBI Taxonomy" id="53972"/>
    <lineage>
        <taxon>Bacteria</taxon>
        <taxon>Bacillati</taxon>
        <taxon>Actinomycetota</taxon>
        <taxon>Actinomycetes</taxon>
        <taxon>Mycobacteriales</taxon>
        <taxon>Nocardiaceae</taxon>
        <taxon>Rhodococcoides</taxon>
    </lineage>
</organism>
<protein>
    <recommendedName>
        <fullName evidence="3">DUF4352 domain-containing protein</fullName>
    </recommendedName>
</protein>
<sequence>MALVVIGVVVVSVRDSRDAMDTSALPSVLSCRIQSTSEPLSKGATVNSVPPSVLAKGGTAELLDENQLLLKLEFSGPLPPPPTNVGTSEAPFSVGLGYAFIINLDRPETHAYTVFRGDNGWELTDFGDGSAPGTVLDDVPNITVGPDFVDLILELDKLPVLPKRLDPVVYVDTTSRTSPYADVDYYLEQACE</sequence>